<proteinExistence type="predicted"/>
<gene>
    <name evidence="1" type="ORF">CI109_100316</name>
</gene>
<dbReference type="RefSeq" id="XP_031862826.1">
    <property type="nucleotide sequence ID" value="XM_032003019.1"/>
</dbReference>
<organism evidence="1 2">
    <name type="scientific">Kwoniella shandongensis</name>
    <dbReference type="NCBI Taxonomy" id="1734106"/>
    <lineage>
        <taxon>Eukaryota</taxon>
        <taxon>Fungi</taxon>
        <taxon>Dikarya</taxon>
        <taxon>Basidiomycota</taxon>
        <taxon>Agaricomycotina</taxon>
        <taxon>Tremellomycetes</taxon>
        <taxon>Tremellales</taxon>
        <taxon>Cryptococcaceae</taxon>
        <taxon>Kwoniella</taxon>
    </lineage>
</organism>
<keyword evidence="2" id="KW-1185">Reference proteome</keyword>
<dbReference type="AlphaFoldDB" id="A0A5M6C423"/>
<accession>A0A5M6C423</accession>
<evidence type="ECO:0000313" key="2">
    <source>
        <dbReference type="Proteomes" id="UP000322225"/>
    </source>
</evidence>
<sequence length="213" mass="24367">MSTPTTSASESDKTIATTSSASNRTLDITKIAWPVKKHERRDRKCWQGPDVNRGRIQKSNYDCENPYHRSCTETKHNLQRPLGCFQYRLTNDDPTAEATTLTLGEDCAKEHLPDEDLRNRIDQISFGGIVNDAIRETQYFDSVLDMVITQRKDVTEEEYRRKLDQCVEISMRTFKDQEGVFRRPWGVIKAKDVVEERVQSNTGSSSVQSGSVE</sequence>
<dbReference type="KEGG" id="ksn:43587138"/>
<dbReference type="GeneID" id="43587138"/>
<reference evidence="1" key="1">
    <citation type="submission" date="2017-08" db="EMBL/GenBank/DDBJ databases">
        <authorList>
            <person name="Cuomo C."/>
            <person name="Billmyre B."/>
            <person name="Heitman J."/>
        </authorList>
    </citation>
    <scope>NUCLEOTIDE SEQUENCE</scope>
    <source>
        <strain evidence="1">CBS 12478</strain>
    </source>
</reference>
<name>A0A5M6C423_9TREE</name>
<protein>
    <submittedName>
        <fullName evidence="1">Uncharacterized protein</fullName>
    </submittedName>
</protein>
<dbReference type="EMBL" id="CP144051">
    <property type="protein sequence ID" value="WWD15892.1"/>
    <property type="molecule type" value="Genomic_DNA"/>
</dbReference>
<dbReference type="Proteomes" id="UP000322225">
    <property type="component" value="Chromosome 1"/>
</dbReference>
<evidence type="ECO:0000313" key="1">
    <source>
        <dbReference type="EMBL" id="WWD15892.1"/>
    </source>
</evidence>
<reference evidence="1" key="2">
    <citation type="submission" date="2024-01" db="EMBL/GenBank/DDBJ databases">
        <title>Comparative genomics of Cryptococcus and Kwoniella reveals pathogenesis evolution and contrasting modes of karyotype evolution via chromosome fusion or intercentromeric recombination.</title>
        <authorList>
            <person name="Coelho M.A."/>
            <person name="David-Palma M."/>
            <person name="Shea T."/>
            <person name="Bowers K."/>
            <person name="McGinley-Smith S."/>
            <person name="Mohammad A.W."/>
            <person name="Gnirke A."/>
            <person name="Yurkov A.M."/>
            <person name="Nowrousian M."/>
            <person name="Sun S."/>
            <person name="Cuomo C.A."/>
            <person name="Heitman J."/>
        </authorList>
    </citation>
    <scope>NUCLEOTIDE SEQUENCE</scope>
    <source>
        <strain evidence="1">CBS 12478</strain>
    </source>
</reference>